<proteinExistence type="predicted"/>
<dbReference type="PIRSF" id="PIRSF038991">
    <property type="entry name" value="Protein_AbrB"/>
    <property type="match status" value="1"/>
</dbReference>
<protein>
    <submittedName>
        <fullName evidence="2">AbrB family transcriptional regulator</fullName>
    </submittedName>
</protein>
<keyword evidence="3" id="KW-1185">Reference proteome</keyword>
<feature type="transmembrane region" description="Helical" evidence="1">
    <location>
        <begin position="29"/>
        <end position="47"/>
    </location>
</feature>
<dbReference type="AlphaFoldDB" id="A0A369TLX4"/>
<keyword evidence="1" id="KW-0472">Membrane</keyword>
<sequence>MPLRVLLTLAIGALGGALAKWAGLPLPWMLGAMIATTTAAIVEVPLGMSMPLRALFVAVLGVMLGSAFTPAILARLNDWALSLLALTAYTAVAGALGVLFFRRVANYDGVTSYFAAMPGGLTEMILVGEAMGGDPRAISLTHGSRIMLVVMALPFAFQLFLGYDAGARPSAGRPLLSVAPLDLMILAACGAAGFFAARALRVPAAPVIGPMVLSAAVHLGGVTEAGPPTELVAAAQVVVGSAIGCRFAGTAPATVLRAVLWAAGGTAVLLGTAVAFAWGVHHATGLEVAVLTLAYSPGGLAEMSLVALALGLDPAFVATHHIVRIFVIVVAAPLVFRLLRPRPDSHGRST</sequence>
<dbReference type="PANTHER" id="PTHR38457">
    <property type="entry name" value="REGULATOR ABRB-RELATED"/>
    <property type="match status" value="1"/>
</dbReference>
<evidence type="ECO:0000313" key="3">
    <source>
        <dbReference type="Proteomes" id="UP000253941"/>
    </source>
</evidence>
<accession>A0A369TLX4</accession>
<evidence type="ECO:0000256" key="1">
    <source>
        <dbReference type="SAM" id="Phobius"/>
    </source>
</evidence>
<dbReference type="InterPro" id="IPR007820">
    <property type="entry name" value="AbrB_fam"/>
</dbReference>
<dbReference type="NCBIfam" id="TIGR03082">
    <property type="entry name" value="Gneg_AbrB_dup"/>
    <property type="match status" value="2"/>
</dbReference>
<evidence type="ECO:0000313" key="2">
    <source>
        <dbReference type="EMBL" id="RDD63946.1"/>
    </source>
</evidence>
<feature type="transmembrane region" description="Helical" evidence="1">
    <location>
        <begin position="144"/>
        <end position="163"/>
    </location>
</feature>
<feature type="transmembrane region" description="Helical" evidence="1">
    <location>
        <begin position="113"/>
        <end position="132"/>
    </location>
</feature>
<dbReference type="Pfam" id="PF05145">
    <property type="entry name" value="AbrB"/>
    <property type="match status" value="1"/>
</dbReference>
<feature type="transmembrane region" description="Helical" evidence="1">
    <location>
        <begin position="54"/>
        <end position="73"/>
    </location>
</feature>
<dbReference type="InterPro" id="IPR017516">
    <property type="entry name" value="AbrB_dup"/>
</dbReference>
<feature type="transmembrane region" description="Helical" evidence="1">
    <location>
        <begin position="258"/>
        <end position="281"/>
    </location>
</feature>
<feature type="transmembrane region" description="Helical" evidence="1">
    <location>
        <begin position="322"/>
        <end position="339"/>
    </location>
</feature>
<dbReference type="EMBL" id="QPMH01000001">
    <property type="protein sequence ID" value="RDD63946.1"/>
    <property type="molecule type" value="Genomic_DNA"/>
</dbReference>
<reference evidence="2 3" key="1">
    <citation type="submission" date="2018-07" db="EMBL/GenBank/DDBJ databases">
        <title>Venubactetium sediminum gen. nov., sp. nov., isolated from a marine solar saltern.</title>
        <authorList>
            <person name="Wang S."/>
        </authorList>
    </citation>
    <scope>NUCLEOTIDE SEQUENCE [LARGE SCALE GENOMIC DNA]</scope>
    <source>
        <strain evidence="2 3">WD2A32</strain>
    </source>
</reference>
<dbReference type="GO" id="GO:0010468">
    <property type="term" value="P:regulation of gene expression"/>
    <property type="evidence" value="ECO:0007669"/>
    <property type="project" value="InterPro"/>
</dbReference>
<dbReference type="GO" id="GO:0016020">
    <property type="term" value="C:membrane"/>
    <property type="evidence" value="ECO:0007669"/>
    <property type="project" value="InterPro"/>
</dbReference>
<dbReference type="PANTHER" id="PTHR38457:SF1">
    <property type="entry name" value="REGULATOR ABRB-RELATED"/>
    <property type="match status" value="1"/>
</dbReference>
<keyword evidence="1" id="KW-0812">Transmembrane</keyword>
<comment type="caution">
    <text evidence="2">The sequence shown here is derived from an EMBL/GenBank/DDBJ whole genome shotgun (WGS) entry which is preliminary data.</text>
</comment>
<organism evidence="2 3">
    <name type="scientific">Ferruginivarius sediminum</name>
    <dbReference type="NCBI Taxonomy" id="2661937"/>
    <lineage>
        <taxon>Bacteria</taxon>
        <taxon>Pseudomonadati</taxon>
        <taxon>Pseudomonadota</taxon>
        <taxon>Alphaproteobacteria</taxon>
        <taxon>Rhodospirillales</taxon>
        <taxon>Rhodospirillaceae</taxon>
        <taxon>Ferruginivarius</taxon>
    </lineage>
</organism>
<keyword evidence="1" id="KW-1133">Transmembrane helix</keyword>
<name>A0A369TLX4_9PROT</name>
<feature type="transmembrane region" description="Helical" evidence="1">
    <location>
        <begin position="288"/>
        <end position="310"/>
    </location>
</feature>
<feature type="transmembrane region" description="Helical" evidence="1">
    <location>
        <begin position="175"/>
        <end position="197"/>
    </location>
</feature>
<dbReference type="Proteomes" id="UP000253941">
    <property type="component" value="Unassembled WGS sequence"/>
</dbReference>
<feature type="transmembrane region" description="Helical" evidence="1">
    <location>
        <begin position="79"/>
        <end position="101"/>
    </location>
</feature>
<gene>
    <name evidence="2" type="ORF">DRB17_00830</name>
</gene>